<dbReference type="AlphaFoldDB" id="A0A8T1ASG6"/>
<accession>A0A8T1ASG6</accession>
<dbReference type="EMBL" id="RCML01001067">
    <property type="protein sequence ID" value="KAG2965860.1"/>
    <property type="molecule type" value="Genomic_DNA"/>
</dbReference>
<gene>
    <name evidence="1" type="ORF">PC115_g20864</name>
    <name evidence="2" type="ORF">PC118_g19494</name>
</gene>
<evidence type="ECO:0000313" key="3">
    <source>
        <dbReference type="Proteomes" id="UP000774804"/>
    </source>
</evidence>
<dbReference type="Proteomes" id="UP000697107">
    <property type="component" value="Unassembled WGS sequence"/>
</dbReference>
<name>A0A8T1ASG6_9STRA</name>
<organism evidence="1 3">
    <name type="scientific">Phytophthora cactorum</name>
    <dbReference type="NCBI Taxonomy" id="29920"/>
    <lineage>
        <taxon>Eukaryota</taxon>
        <taxon>Sar</taxon>
        <taxon>Stramenopiles</taxon>
        <taxon>Oomycota</taxon>
        <taxon>Peronosporomycetes</taxon>
        <taxon>Peronosporales</taxon>
        <taxon>Peronosporaceae</taxon>
        <taxon>Phytophthora</taxon>
    </lineage>
</organism>
<evidence type="ECO:0000313" key="1">
    <source>
        <dbReference type="EMBL" id="KAG2885866.1"/>
    </source>
</evidence>
<proteinExistence type="predicted"/>
<sequence>MFNHVFIFTREFPLDHTQGPLTDRLWEATLHHFIFREPLLIGTWERMLDHV</sequence>
<evidence type="ECO:0000313" key="2">
    <source>
        <dbReference type="EMBL" id="KAG2965860.1"/>
    </source>
</evidence>
<protein>
    <submittedName>
        <fullName evidence="1">Uncharacterized protein</fullName>
    </submittedName>
</protein>
<reference evidence="1" key="1">
    <citation type="submission" date="2018-10" db="EMBL/GenBank/DDBJ databases">
        <title>Effector identification in a new, highly contiguous assembly of the strawberry crown rot pathogen Phytophthora cactorum.</title>
        <authorList>
            <person name="Armitage A.D."/>
            <person name="Nellist C.F."/>
            <person name="Bates H."/>
            <person name="Vickerstaff R.J."/>
            <person name="Harrison R.J."/>
        </authorList>
    </citation>
    <scope>NUCLEOTIDE SEQUENCE</scope>
    <source>
        <strain evidence="1">4032</strain>
        <strain evidence="2">P415</strain>
    </source>
</reference>
<dbReference type="Proteomes" id="UP000774804">
    <property type="component" value="Unassembled WGS sequence"/>
</dbReference>
<comment type="caution">
    <text evidence="1">The sequence shown here is derived from an EMBL/GenBank/DDBJ whole genome shotgun (WGS) entry which is preliminary data.</text>
</comment>
<dbReference type="EMBL" id="RCMI01001384">
    <property type="protein sequence ID" value="KAG2885866.1"/>
    <property type="molecule type" value="Genomic_DNA"/>
</dbReference>